<geneLocation type="plasmid" evidence="1">
    <name>pSfHH103a2</name>
</geneLocation>
<reference evidence="1" key="1">
    <citation type="journal article" date="2012" name="J. Bacteriol.">
        <title>Genome sequence of the soybean symbiont Sinorhizobium fredii HH103.</title>
        <authorList>
            <person name="Weidner S."/>
            <person name="Becker A."/>
            <person name="Bonilla I."/>
            <person name="Jaenicke S."/>
            <person name="Lloret J."/>
            <person name="Margaret I."/>
            <person name="Puhler A."/>
            <person name="Ruiz-Sainz J.E."/>
            <person name="Schneiker-Bekel S."/>
            <person name="Szczepanowski R."/>
            <person name="Vinardell J.M."/>
            <person name="Zehner S."/>
            <person name="Gottfert M."/>
        </authorList>
    </citation>
    <scope>NUCLEOTIDE SEQUENCE [LARGE SCALE GENOMIC DNA]</scope>
    <source>
        <strain evidence="1">HH103</strain>
        <plasmid evidence="1">pSfHH103a2</plasmid>
    </source>
</reference>
<proteinExistence type="predicted"/>
<organism evidence="1">
    <name type="scientific">Sinorhizobium fredii (strain HH103)</name>
    <dbReference type="NCBI Taxonomy" id="1117943"/>
    <lineage>
        <taxon>Bacteria</taxon>
        <taxon>Pseudomonadati</taxon>
        <taxon>Pseudomonadota</taxon>
        <taxon>Alphaproteobacteria</taxon>
        <taxon>Hyphomicrobiales</taxon>
        <taxon>Rhizobiaceae</taxon>
        <taxon>Sinorhizobium/Ensifer group</taxon>
        <taxon>Sinorhizobium</taxon>
    </lineage>
</organism>
<name>A0A0A8WJZ1_SINF1</name>
<accession>A0A0A8WJZ1</accession>
<sequence length="41" mass="4563">MEARHISNDSDEAGMLARTLIELFQTGVRGEDALREMVKAT</sequence>
<evidence type="ECO:0000313" key="1">
    <source>
        <dbReference type="EMBL" id="CEL26567.1"/>
    </source>
</evidence>
<dbReference type="EMBL" id="LN735562">
    <property type="protein sequence ID" value="CEL26567.1"/>
    <property type="molecule type" value="Genomic_DNA"/>
</dbReference>
<reference evidence="1" key="2">
    <citation type="submission" date="2014-12" db="EMBL/GenBank/DDBJ databases">
        <authorList>
            <person name="Jaenicke S."/>
        </authorList>
    </citation>
    <scope>NUCLEOTIDE SEQUENCE</scope>
    <source>
        <strain evidence="1">HH103</strain>
        <plasmid evidence="1">pSfHH103a2</plasmid>
    </source>
</reference>
<dbReference type="AlphaFoldDB" id="A0A0A8WJZ1"/>
<keyword evidence="1" id="KW-0614">Plasmid</keyword>
<protein>
    <submittedName>
        <fullName evidence="1">Uncharacterized protein</fullName>
    </submittedName>
</protein>